<keyword evidence="1" id="KW-0547">Nucleotide-binding</keyword>
<evidence type="ECO:0000313" key="3">
    <source>
        <dbReference type="Proteomes" id="UP000001542"/>
    </source>
</evidence>
<dbReference type="GO" id="GO:0006886">
    <property type="term" value="P:intracellular protein transport"/>
    <property type="evidence" value="ECO:0000318"/>
    <property type="project" value="GO_Central"/>
</dbReference>
<organism evidence="2 3">
    <name type="scientific">Trichomonas vaginalis (strain ATCC PRA-98 / G3)</name>
    <dbReference type="NCBI Taxonomy" id="412133"/>
    <lineage>
        <taxon>Eukaryota</taxon>
        <taxon>Metamonada</taxon>
        <taxon>Parabasalia</taxon>
        <taxon>Trichomonadida</taxon>
        <taxon>Trichomonadidae</taxon>
        <taxon>Trichomonas</taxon>
    </lineage>
</organism>
<dbReference type="OrthoDB" id="63533at2759"/>
<dbReference type="SMART" id="SM00174">
    <property type="entry name" value="RHO"/>
    <property type="match status" value="1"/>
</dbReference>
<dbReference type="SMART" id="SM00175">
    <property type="entry name" value="RAB"/>
    <property type="match status" value="1"/>
</dbReference>
<reference evidence="2" key="1">
    <citation type="submission" date="2006-10" db="EMBL/GenBank/DDBJ databases">
        <authorList>
            <person name="Amadeo P."/>
            <person name="Zhao Q."/>
            <person name="Wortman J."/>
            <person name="Fraser-Liggett C."/>
            <person name="Carlton J."/>
        </authorList>
    </citation>
    <scope>NUCLEOTIDE SEQUENCE</scope>
    <source>
        <strain evidence="2">G3</strain>
    </source>
</reference>
<dbReference type="PROSITE" id="PS51419">
    <property type="entry name" value="RAB"/>
    <property type="match status" value="1"/>
</dbReference>
<dbReference type="SMART" id="SM00173">
    <property type="entry name" value="RAS"/>
    <property type="match status" value="1"/>
</dbReference>
<evidence type="ECO:0000256" key="1">
    <source>
        <dbReference type="ARBA" id="ARBA00022741"/>
    </source>
</evidence>
<dbReference type="PRINTS" id="PR00449">
    <property type="entry name" value="RASTRNSFRMNG"/>
</dbReference>
<dbReference type="EMBL" id="DS113186">
    <property type="protein sequence ID" value="EAY22076.1"/>
    <property type="molecule type" value="Genomic_DNA"/>
</dbReference>
<dbReference type="InterPro" id="IPR001806">
    <property type="entry name" value="Small_GTPase"/>
</dbReference>
<dbReference type="Proteomes" id="UP000001542">
    <property type="component" value="Unassembled WGS sequence"/>
</dbReference>
<dbReference type="FunFam" id="3.40.50.300:FF:001462">
    <property type="entry name" value="Small GTP-binding protein, putative"/>
    <property type="match status" value="1"/>
</dbReference>
<dbReference type="KEGG" id="tva:5467629"/>
<protein>
    <submittedName>
        <fullName evidence="2">Ras family protein</fullName>
    </submittedName>
</protein>
<dbReference type="InterPro" id="IPR005225">
    <property type="entry name" value="Small_GTP-bd"/>
</dbReference>
<dbReference type="STRING" id="5722.A2DC35"/>
<dbReference type="GO" id="GO:0012505">
    <property type="term" value="C:endomembrane system"/>
    <property type="evidence" value="ECO:0000318"/>
    <property type="project" value="GO_Central"/>
</dbReference>
<dbReference type="InParanoid" id="A2DC35"/>
<sequence length="200" mass="22471">MTFEDPFDIENSADMEFKVVLVGDGYVGKTSIINRFYSDHFSTNEPPTIAASFLPIAMNKNGKRVVLNIWDTAGHEKFHCLVPLYARAANTLIVVFDLTNEMTFENAKEWYTKTILDVGQIPVCILCGNKLDLMPDANTTKYEDWAKAHNCLFITTSAANGTNVQEMFKTITEKLTAIEMEKQAKIKITVEPEQKKACAC</sequence>
<proteinExistence type="predicted"/>
<dbReference type="NCBIfam" id="TIGR00231">
    <property type="entry name" value="small_GTP"/>
    <property type="match status" value="1"/>
</dbReference>
<dbReference type="OMA" id="FENAKEW"/>
<name>A2DC35_TRIV3</name>
<dbReference type="GO" id="GO:0005525">
    <property type="term" value="F:GTP binding"/>
    <property type="evidence" value="ECO:0007669"/>
    <property type="project" value="InterPro"/>
</dbReference>
<dbReference type="RefSeq" id="XP_001583062.1">
    <property type="nucleotide sequence ID" value="XM_001583012.1"/>
</dbReference>
<dbReference type="GO" id="GO:0005769">
    <property type="term" value="C:early endosome"/>
    <property type="evidence" value="ECO:0000318"/>
    <property type="project" value="GO_Central"/>
</dbReference>
<dbReference type="GO" id="GO:0003924">
    <property type="term" value="F:GTPase activity"/>
    <property type="evidence" value="ECO:0000318"/>
    <property type="project" value="GO_Central"/>
</dbReference>
<keyword evidence="3" id="KW-1185">Reference proteome</keyword>
<accession>A2DC35</accession>
<dbReference type="eggNOG" id="KOG0092">
    <property type="taxonomic scope" value="Eukaryota"/>
</dbReference>
<dbReference type="Gene3D" id="3.40.50.300">
    <property type="entry name" value="P-loop containing nucleotide triphosphate hydrolases"/>
    <property type="match status" value="1"/>
</dbReference>
<dbReference type="SMR" id="A2DC35"/>
<dbReference type="Pfam" id="PF00071">
    <property type="entry name" value="Ras"/>
    <property type="match status" value="1"/>
</dbReference>
<dbReference type="VEuPathDB" id="TrichDB:TVAG_457110"/>
<reference evidence="2" key="2">
    <citation type="journal article" date="2007" name="Science">
        <title>Draft genome sequence of the sexually transmitted pathogen Trichomonas vaginalis.</title>
        <authorList>
            <person name="Carlton J.M."/>
            <person name="Hirt R.P."/>
            <person name="Silva J.C."/>
            <person name="Delcher A.L."/>
            <person name="Schatz M."/>
            <person name="Zhao Q."/>
            <person name="Wortman J.R."/>
            <person name="Bidwell S.L."/>
            <person name="Alsmark U.C.M."/>
            <person name="Besteiro S."/>
            <person name="Sicheritz-Ponten T."/>
            <person name="Noel C.J."/>
            <person name="Dacks J.B."/>
            <person name="Foster P.G."/>
            <person name="Simillion C."/>
            <person name="Van de Peer Y."/>
            <person name="Miranda-Saavedra D."/>
            <person name="Barton G.J."/>
            <person name="Westrop G.D."/>
            <person name="Mueller S."/>
            <person name="Dessi D."/>
            <person name="Fiori P.L."/>
            <person name="Ren Q."/>
            <person name="Paulsen I."/>
            <person name="Zhang H."/>
            <person name="Bastida-Corcuera F.D."/>
            <person name="Simoes-Barbosa A."/>
            <person name="Brown M.T."/>
            <person name="Hayes R.D."/>
            <person name="Mukherjee M."/>
            <person name="Okumura C.Y."/>
            <person name="Schneider R."/>
            <person name="Smith A.J."/>
            <person name="Vanacova S."/>
            <person name="Villalvazo M."/>
            <person name="Haas B.J."/>
            <person name="Pertea M."/>
            <person name="Feldblyum T.V."/>
            <person name="Utterback T.R."/>
            <person name="Shu C.L."/>
            <person name="Osoegawa K."/>
            <person name="de Jong P.J."/>
            <person name="Hrdy I."/>
            <person name="Horvathova L."/>
            <person name="Zubacova Z."/>
            <person name="Dolezal P."/>
            <person name="Malik S.B."/>
            <person name="Logsdon J.M. Jr."/>
            <person name="Henze K."/>
            <person name="Gupta A."/>
            <person name="Wang C.C."/>
            <person name="Dunne R.L."/>
            <person name="Upcroft J.A."/>
            <person name="Upcroft P."/>
            <person name="White O."/>
            <person name="Salzberg S.L."/>
            <person name="Tang P."/>
            <person name="Chiu C.-H."/>
            <person name="Lee Y.-S."/>
            <person name="Embley T.M."/>
            <person name="Coombs G.H."/>
            <person name="Mottram J.C."/>
            <person name="Tachezy J."/>
            <person name="Fraser-Liggett C.M."/>
            <person name="Johnson P.J."/>
        </authorList>
    </citation>
    <scope>NUCLEOTIDE SEQUENCE [LARGE SCALE GENOMIC DNA]</scope>
    <source>
        <strain evidence="2">G3</strain>
    </source>
</reference>
<dbReference type="SMART" id="SM00176">
    <property type="entry name" value="RAN"/>
    <property type="match status" value="1"/>
</dbReference>
<dbReference type="VEuPathDB" id="TrichDB:TVAGG3_0263510"/>
<dbReference type="PROSITE" id="PS51421">
    <property type="entry name" value="RAS"/>
    <property type="match status" value="1"/>
</dbReference>
<evidence type="ECO:0000313" key="2">
    <source>
        <dbReference type="EMBL" id="EAY22076.1"/>
    </source>
</evidence>
<dbReference type="CDD" id="cd00154">
    <property type="entry name" value="Rab"/>
    <property type="match status" value="1"/>
</dbReference>
<dbReference type="AlphaFoldDB" id="A2DC35"/>
<dbReference type="InterPro" id="IPR027417">
    <property type="entry name" value="P-loop_NTPase"/>
</dbReference>
<gene>
    <name evidence="2" type="ORF">TVAG_457110</name>
</gene>
<dbReference type="SUPFAM" id="SSF52540">
    <property type="entry name" value="P-loop containing nucleoside triphosphate hydrolases"/>
    <property type="match status" value="1"/>
</dbReference>
<dbReference type="PANTHER" id="PTHR47978">
    <property type="match status" value="1"/>
</dbReference>